<gene>
    <name evidence="1" type="ORF">NQ317_013442</name>
</gene>
<protein>
    <submittedName>
        <fullName evidence="1">Uncharacterized protein</fullName>
    </submittedName>
</protein>
<evidence type="ECO:0000313" key="2">
    <source>
        <dbReference type="Proteomes" id="UP001162164"/>
    </source>
</evidence>
<sequence length="64" mass="7501">MGRLLFLGPMIKKFTDGTPVWTTPLDGSIPSTPIYNGDKKDICSNYFRYLCMPRRRNRCHFMEL</sequence>
<accession>A0ABQ9IT71</accession>
<reference evidence="1" key="1">
    <citation type="journal article" date="2023" name="Insect Mol. Biol.">
        <title>Genome sequencing provides insights into the evolution of gene families encoding plant cell wall-degrading enzymes in longhorned beetles.</title>
        <authorList>
            <person name="Shin N.R."/>
            <person name="Okamura Y."/>
            <person name="Kirsch R."/>
            <person name="Pauchet Y."/>
        </authorList>
    </citation>
    <scope>NUCLEOTIDE SEQUENCE</scope>
    <source>
        <strain evidence="1">MMC_N1</strain>
    </source>
</reference>
<dbReference type="Proteomes" id="UP001162164">
    <property type="component" value="Unassembled WGS sequence"/>
</dbReference>
<dbReference type="EMBL" id="JAPWTJ010003108">
    <property type="protein sequence ID" value="KAJ8962457.1"/>
    <property type="molecule type" value="Genomic_DNA"/>
</dbReference>
<evidence type="ECO:0000313" key="1">
    <source>
        <dbReference type="EMBL" id="KAJ8962457.1"/>
    </source>
</evidence>
<keyword evidence="2" id="KW-1185">Reference proteome</keyword>
<comment type="caution">
    <text evidence="1">The sequence shown here is derived from an EMBL/GenBank/DDBJ whole genome shotgun (WGS) entry which is preliminary data.</text>
</comment>
<name>A0ABQ9IT71_9CUCU</name>
<proteinExistence type="predicted"/>
<organism evidence="1 2">
    <name type="scientific">Molorchus minor</name>
    <dbReference type="NCBI Taxonomy" id="1323400"/>
    <lineage>
        <taxon>Eukaryota</taxon>
        <taxon>Metazoa</taxon>
        <taxon>Ecdysozoa</taxon>
        <taxon>Arthropoda</taxon>
        <taxon>Hexapoda</taxon>
        <taxon>Insecta</taxon>
        <taxon>Pterygota</taxon>
        <taxon>Neoptera</taxon>
        <taxon>Endopterygota</taxon>
        <taxon>Coleoptera</taxon>
        <taxon>Polyphaga</taxon>
        <taxon>Cucujiformia</taxon>
        <taxon>Chrysomeloidea</taxon>
        <taxon>Cerambycidae</taxon>
        <taxon>Lamiinae</taxon>
        <taxon>Monochamini</taxon>
        <taxon>Molorchus</taxon>
    </lineage>
</organism>